<dbReference type="EMBL" id="MU001513">
    <property type="protein sequence ID" value="KAF2438198.1"/>
    <property type="molecule type" value="Genomic_DNA"/>
</dbReference>
<keyword evidence="2" id="KW-1185">Reference proteome</keyword>
<gene>
    <name evidence="1" type="ORF">P171DRAFT_169262</name>
</gene>
<reference evidence="1" key="1">
    <citation type="journal article" date="2020" name="Stud. Mycol.">
        <title>101 Dothideomycetes genomes: a test case for predicting lifestyles and emergence of pathogens.</title>
        <authorList>
            <person name="Haridas S."/>
            <person name="Albert R."/>
            <person name="Binder M."/>
            <person name="Bloem J."/>
            <person name="Labutti K."/>
            <person name="Salamov A."/>
            <person name="Andreopoulos B."/>
            <person name="Baker S."/>
            <person name="Barry K."/>
            <person name="Bills G."/>
            <person name="Bluhm B."/>
            <person name="Cannon C."/>
            <person name="Castanera R."/>
            <person name="Culley D."/>
            <person name="Daum C."/>
            <person name="Ezra D."/>
            <person name="Gonzalez J."/>
            <person name="Henrissat B."/>
            <person name="Kuo A."/>
            <person name="Liang C."/>
            <person name="Lipzen A."/>
            <person name="Lutzoni F."/>
            <person name="Magnuson J."/>
            <person name="Mondo S."/>
            <person name="Nolan M."/>
            <person name="Ohm R."/>
            <person name="Pangilinan J."/>
            <person name="Park H.-J."/>
            <person name="Ramirez L."/>
            <person name="Alfaro M."/>
            <person name="Sun H."/>
            <person name="Tritt A."/>
            <person name="Yoshinaga Y."/>
            <person name="Zwiers L.-H."/>
            <person name="Turgeon B."/>
            <person name="Goodwin S."/>
            <person name="Spatafora J."/>
            <person name="Crous P."/>
            <person name="Grigoriev I."/>
        </authorList>
    </citation>
    <scope>NUCLEOTIDE SEQUENCE</scope>
    <source>
        <strain evidence="1">CBS 690.94</strain>
    </source>
</reference>
<dbReference type="AlphaFoldDB" id="A0A9P4P7N0"/>
<evidence type="ECO:0000313" key="2">
    <source>
        <dbReference type="Proteomes" id="UP000799764"/>
    </source>
</evidence>
<sequence length="151" mass="16696">MLWVLCKSKARFNFSCTLHVSSMSPASRPACYLLPQLWFRGHPHESTFISQPTAYPPSIPTTCAAMCSTVRINRLVPSSHVEVSAHALPAKHAAWRRLHTNHQPIRRANAPLLMHCDSPASTPCPGYAPALTNPHRILHQARNIVNPALAI</sequence>
<accession>A0A9P4P7N0</accession>
<comment type="caution">
    <text evidence="1">The sequence shown here is derived from an EMBL/GenBank/DDBJ whole genome shotgun (WGS) entry which is preliminary data.</text>
</comment>
<protein>
    <submittedName>
        <fullName evidence="1">Uncharacterized protein</fullName>
    </submittedName>
</protein>
<evidence type="ECO:0000313" key="1">
    <source>
        <dbReference type="EMBL" id="KAF2438198.1"/>
    </source>
</evidence>
<dbReference type="Proteomes" id="UP000799764">
    <property type="component" value="Unassembled WGS sequence"/>
</dbReference>
<dbReference type="OrthoDB" id="10401470at2759"/>
<proteinExistence type="predicted"/>
<name>A0A9P4P7N0_9PLEO</name>
<organism evidence="1 2">
    <name type="scientific">Karstenula rhodostoma CBS 690.94</name>
    <dbReference type="NCBI Taxonomy" id="1392251"/>
    <lineage>
        <taxon>Eukaryota</taxon>
        <taxon>Fungi</taxon>
        <taxon>Dikarya</taxon>
        <taxon>Ascomycota</taxon>
        <taxon>Pezizomycotina</taxon>
        <taxon>Dothideomycetes</taxon>
        <taxon>Pleosporomycetidae</taxon>
        <taxon>Pleosporales</taxon>
        <taxon>Massarineae</taxon>
        <taxon>Didymosphaeriaceae</taxon>
        <taxon>Karstenula</taxon>
    </lineage>
</organism>